<evidence type="ECO:0000313" key="2">
    <source>
        <dbReference type="Proteomes" id="UP000638849"/>
    </source>
</evidence>
<dbReference type="RefSeq" id="WP_198282319.1">
    <property type="nucleotide sequence ID" value="NZ_BAAAIF010000018.1"/>
</dbReference>
<keyword evidence="2" id="KW-1185">Reference proteome</keyword>
<protein>
    <recommendedName>
        <fullName evidence="3">DksA C4-type domain-containing protein</fullName>
    </recommendedName>
</protein>
<comment type="caution">
    <text evidence="1">The sequence shown here is derived from an EMBL/GenBank/DDBJ whole genome shotgun (WGS) entry which is preliminary data.</text>
</comment>
<name>A0ABS0RR34_9ACTN</name>
<dbReference type="EMBL" id="JAEEAQ010001063">
    <property type="protein sequence ID" value="MBI0319909.1"/>
    <property type="molecule type" value="Genomic_DNA"/>
</dbReference>
<reference evidence="1 2" key="1">
    <citation type="submission" date="2020-12" db="EMBL/GenBank/DDBJ databases">
        <authorList>
            <person name="Kusuma A.B."/>
            <person name="Nouioui I."/>
            <person name="Goodfellow M."/>
        </authorList>
    </citation>
    <scope>NUCLEOTIDE SEQUENCE [LARGE SCALE GENOMIC DNA]</scope>
    <source>
        <strain evidence="1 2">DSM 41764</strain>
    </source>
</reference>
<dbReference type="Proteomes" id="UP000638849">
    <property type="component" value="Unassembled WGS sequence"/>
</dbReference>
<gene>
    <name evidence="1" type="ORF">JBF12_44560</name>
</gene>
<evidence type="ECO:0000313" key="1">
    <source>
        <dbReference type="EMBL" id="MBI0319909.1"/>
    </source>
</evidence>
<accession>A0ABS0RR34</accession>
<evidence type="ECO:0008006" key="3">
    <source>
        <dbReference type="Google" id="ProtNLM"/>
    </source>
</evidence>
<sequence>MAAIAPERPLQKLPTERMLQDLTPEQQDMHWALMELLGYESGAATDGGGLIETAERAQIAQEAATNVGIALPAGHEVAECHDCGLIFDAHQAYEAEGITRCAEHQHAWALANDDNYGRPDSTFESRWD</sequence>
<organism evidence="1 2">
    <name type="scientific">Streptomyces javensis</name>
    <dbReference type="NCBI Taxonomy" id="114698"/>
    <lineage>
        <taxon>Bacteria</taxon>
        <taxon>Bacillati</taxon>
        <taxon>Actinomycetota</taxon>
        <taxon>Actinomycetes</taxon>
        <taxon>Kitasatosporales</taxon>
        <taxon>Streptomycetaceae</taxon>
        <taxon>Streptomyces</taxon>
        <taxon>Streptomyces violaceusniger group</taxon>
    </lineage>
</organism>
<proteinExistence type="predicted"/>